<dbReference type="AlphaFoldDB" id="A0A2M9Z800"/>
<proteinExistence type="predicted"/>
<name>A0A2M9Z800_9LEPT</name>
<dbReference type="NCBIfam" id="NF047681">
    <property type="entry name" value="LIC10775_fam"/>
    <property type="match status" value="1"/>
</dbReference>
<protein>
    <submittedName>
        <fullName evidence="1">Uncharacterized protein</fullName>
    </submittedName>
</protein>
<reference evidence="1 2" key="1">
    <citation type="submission" date="2017-07" db="EMBL/GenBank/DDBJ databases">
        <title>Leptospira spp. isolated from tropical soils.</title>
        <authorList>
            <person name="Thibeaux R."/>
            <person name="Iraola G."/>
            <person name="Ferres I."/>
            <person name="Bierque E."/>
            <person name="Girault D."/>
            <person name="Soupe-Gilbert M.-E."/>
            <person name="Picardeau M."/>
            <person name="Goarant C."/>
        </authorList>
    </citation>
    <scope>NUCLEOTIDE SEQUENCE [LARGE SCALE GENOMIC DNA]</scope>
    <source>
        <strain evidence="1 2">FH2-C-A2</strain>
    </source>
</reference>
<comment type="caution">
    <text evidence="1">The sequence shown here is derived from an EMBL/GenBank/DDBJ whole genome shotgun (WGS) entry which is preliminary data.</text>
</comment>
<gene>
    <name evidence="1" type="ORF">CH371_17450</name>
</gene>
<dbReference type="Proteomes" id="UP000231912">
    <property type="component" value="Unassembled WGS sequence"/>
</dbReference>
<organism evidence="1 2">
    <name type="scientific">Leptospira wolffii</name>
    <dbReference type="NCBI Taxonomy" id="409998"/>
    <lineage>
        <taxon>Bacteria</taxon>
        <taxon>Pseudomonadati</taxon>
        <taxon>Spirochaetota</taxon>
        <taxon>Spirochaetia</taxon>
        <taxon>Leptospirales</taxon>
        <taxon>Leptospiraceae</taxon>
        <taxon>Leptospira</taxon>
    </lineage>
</organism>
<evidence type="ECO:0000313" key="1">
    <source>
        <dbReference type="EMBL" id="PJZ64559.1"/>
    </source>
</evidence>
<accession>A0A2M9Z800</accession>
<evidence type="ECO:0000313" key="2">
    <source>
        <dbReference type="Proteomes" id="UP000231912"/>
    </source>
</evidence>
<dbReference type="EMBL" id="NPDT01000009">
    <property type="protein sequence ID" value="PJZ64559.1"/>
    <property type="molecule type" value="Genomic_DNA"/>
</dbReference>
<sequence>MRYIRTILAGSRVILATLKSYRGNLVFFTFSWILLFPAAMSSQEIDPLLRQPWFSDQEKKEEILHNRLQSAFRFSAHYVWKTDSRGRNYRFYKDGRVEIILDRDYREVFPASGELDLHYSEAEALQKHGNPYSAIRLLKGSLLCYKTKYGKIVPEAYEKTARLLGKYLGHYSHKEKELQRLTDPFGCWDPSILRIRSNDFAYSLDLDPEFRYLFPDQDQEFSGEDSDYLWQVHRFYRDLPAEKEPSTWDNEYRKNSEGILFFRPDRFVFTIGTTLHYHSSAIDSKNYYWIWDSLRGINPRTMREWNYLRKKEGDAYRTVFDSVSPDGRKTRIVLWERFYLRGGRGILFSLAFPERFEGQAAKIWSRFTSSVVVE</sequence>